<evidence type="ECO:0000313" key="1">
    <source>
        <dbReference type="EMBL" id="MBC8598561.1"/>
    </source>
</evidence>
<evidence type="ECO:0008006" key="3">
    <source>
        <dbReference type="Google" id="ProtNLM"/>
    </source>
</evidence>
<dbReference type="Proteomes" id="UP000647491">
    <property type="component" value="Unassembled WGS sequence"/>
</dbReference>
<gene>
    <name evidence="1" type="ORF">H8708_04830</name>
</gene>
<organism evidence="1 2">
    <name type="scientific">Enterocloster hominis</name>
    <name type="common">ex Liu et al. 2021</name>
    <dbReference type="NCBI Taxonomy" id="2763663"/>
    <lineage>
        <taxon>Bacteria</taxon>
        <taxon>Bacillati</taxon>
        <taxon>Bacillota</taxon>
        <taxon>Clostridia</taxon>
        <taxon>Lachnospirales</taxon>
        <taxon>Lachnospiraceae</taxon>
        <taxon>Enterocloster</taxon>
    </lineage>
</organism>
<comment type="caution">
    <text evidence="1">The sequence shown here is derived from an EMBL/GenBank/DDBJ whole genome shotgun (WGS) entry which is preliminary data.</text>
</comment>
<reference evidence="1 2" key="1">
    <citation type="submission" date="2020-08" db="EMBL/GenBank/DDBJ databases">
        <title>Genome public.</title>
        <authorList>
            <person name="Liu C."/>
            <person name="Sun Q."/>
        </authorList>
    </citation>
    <scope>NUCLEOTIDE SEQUENCE [LARGE SCALE GENOMIC DNA]</scope>
    <source>
        <strain evidence="1 2">BX10</strain>
    </source>
</reference>
<sequence length="289" mass="32680">MTKILSPGAACVIPETLSGLPVTDLGDKALAQTGVEEVFLPRTLRRLGRYCFYGCERLSHIHFYGGPLETGGGFLTACGCLRELTVHMDPSERSALRDFVTEASGRLLVHYLLPGPDGEEHEAARLLFPVYYDEAVENTPARITVSNIHGTGQKYRYCFEDKRVRFDKYDRLFVYETAEESVTAAAEIAVSRLMYPHGLWAEARSAYGDFLKEHRMEVFLDSLGKMEVFKWLMAHGPDGEPGSLADGLTREETETLLLEASRRKMGEISGMLMEFKYHKFPEKKKKFEF</sequence>
<dbReference type="InterPro" id="IPR032675">
    <property type="entry name" value="LRR_dom_sf"/>
</dbReference>
<name>A0ABR7NR21_9FIRM</name>
<dbReference type="EMBL" id="JACRTJ010000011">
    <property type="protein sequence ID" value="MBC8598561.1"/>
    <property type="molecule type" value="Genomic_DNA"/>
</dbReference>
<keyword evidence="2" id="KW-1185">Reference proteome</keyword>
<proteinExistence type="predicted"/>
<protein>
    <recommendedName>
        <fullName evidence="3">Leucine-rich repeat domain-containing protein</fullName>
    </recommendedName>
</protein>
<dbReference type="RefSeq" id="WP_262427147.1">
    <property type="nucleotide sequence ID" value="NZ_JACRTJ010000011.1"/>
</dbReference>
<dbReference type="Gene3D" id="3.80.10.10">
    <property type="entry name" value="Ribonuclease Inhibitor"/>
    <property type="match status" value="1"/>
</dbReference>
<evidence type="ECO:0000313" key="2">
    <source>
        <dbReference type="Proteomes" id="UP000647491"/>
    </source>
</evidence>
<accession>A0ABR7NR21</accession>